<dbReference type="KEGG" id="muc:MuYL_1214"/>
<accession>A0A223NTV9</accession>
<evidence type="ECO:0000313" key="2">
    <source>
        <dbReference type="Proteomes" id="UP000215002"/>
    </source>
</evidence>
<dbReference type="Proteomes" id="UP000215002">
    <property type="component" value="Chromosome"/>
</dbReference>
<dbReference type="EMBL" id="CP022743">
    <property type="protein sequence ID" value="ASU33114.1"/>
    <property type="molecule type" value="Genomic_DNA"/>
</dbReference>
<keyword evidence="2" id="KW-1185">Reference proteome</keyword>
<name>A0A223NTV9_9SPHI</name>
<dbReference type="AlphaFoldDB" id="A0A223NTV9"/>
<sequence length="39" mass="4440">MFNRFLITALIAFTPFLLSAQTIKPGPENVWVFSVLMLL</sequence>
<protein>
    <submittedName>
        <fullName evidence="1">Uncharacterized protein</fullName>
    </submittedName>
</protein>
<gene>
    <name evidence="1" type="ORF">MuYL_1214</name>
</gene>
<evidence type="ECO:0000313" key="1">
    <source>
        <dbReference type="EMBL" id="ASU33114.1"/>
    </source>
</evidence>
<organism evidence="1 2">
    <name type="scientific">Mucilaginibacter xinganensis</name>
    <dbReference type="NCBI Taxonomy" id="1234841"/>
    <lineage>
        <taxon>Bacteria</taxon>
        <taxon>Pseudomonadati</taxon>
        <taxon>Bacteroidota</taxon>
        <taxon>Sphingobacteriia</taxon>
        <taxon>Sphingobacteriales</taxon>
        <taxon>Sphingobacteriaceae</taxon>
        <taxon>Mucilaginibacter</taxon>
    </lineage>
</organism>
<reference evidence="1 2" key="1">
    <citation type="submission" date="2017-08" db="EMBL/GenBank/DDBJ databases">
        <title>Complete genome sequence of Mucilaginibacter sp. strain BJC16-A31.</title>
        <authorList>
            <consortium name="Henan University of Science and Technology"/>
            <person name="You X."/>
        </authorList>
    </citation>
    <scope>NUCLEOTIDE SEQUENCE [LARGE SCALE GENOMIC DNA]</scope>
    <source>
        <strain evidence="1 2">BJC16-A31</strain>
    </source>
</reference>
<proteinExistence type="predicted"/>